<dbReference type="Proteomes" id="UP000324015">
    <property type="component" value="Chromosome"/>
</dbReference>
<evidence type="ECO:0000313" key="3">
    <source>
        <dbReference type="EMBL" id="QES40115.1"/>
    </source>
</evidence>
<evidence type="ECO:0000313" key="4">
    <source>
        <dbReference type="Proteomes" id="UP000324015"/>
    </source>
</evidence>
<keyword evidence="2" id="KW-0812">Transmembrane</keyword>
<feature type="transmembrane region" description="Helical" evidence="2">
    <location>
        <begin position="44"/>
        <end position="69"/>
    </location>
</feature>
<accession>A0A5P2CBH4</accession>
<evidence type="ECO:0008006" key="5">
    <source>
        <dbReference type="Google" id="ProtNLM"/>
    </source>
</evidence>
<gene>
    <name evidence="3" type="ORF">DEJ49_03195</name>
</gene>
<reference evidence="3 4" key="1">
    <citation type="submission" date="2018-05" db="EMBL/GenBank/DDBJ databases">
        <title>Streptomyces venezuelae.</title>
        <authorList>
            <person name="Kim W."/>
            <person name="Lee N."/>
            <person name="Cho B.-K."/>
        </authorList>
    </citation>
    <scope>NUCLEOTIDE SEQUENCE [LARGE SCALE GENOMIC DNA]</scope>
    <source>
        <strain evidence="3 4">ATCC 14585</strain>
    </source>
</reference>
<name>A0A5P2CBH4_STRVZ</name>
<feature type="region of interest" description="Disordered" evidence="1">
    <location>
        <begin position="87"/>
        <end position="112"/>
    </location>
</feature>
<dbReference type="AlphaFoldDB" id="A0A5P2CBH4"/>
<dbReference type="EMBL" id="CP029191">
    <property type="protein sequence ID" value="QES40115.1"/>
    <property type="molecule type" value="Genomic_DNA"/>
</dbReference>
<dbReference type="InterPro" id="IPR039708">
    <property type="entry name" value="MT1774/Rv1733c-like"/>
</dbReference>
<proteinExistence type="predicted"/>
<organism evidence="3 4">
    <name type="scientific">Streptomyces venezuelae</name>
    <dbReference type="NCBI Taxonomy" id="54571"/>
    <lineage>
        <taxon>Bacteria</taxon>
        <taxon>Bacillati</taxon>
        <taxon>Actinomycetota</taxon>
        <taxon>Actinomycetes</taxon>
        <taxon>Kitasatosporales</taxon>
        <taxon>Streptomycetaceae</taxon>
        <taxon>Streptomyces</taxon>
    </lineage>
</organism>
<dbReference type="PANTHER" id="PTHR42305:SF1">
    <property type="entry name" value="MEMBRANE PROTEIN RV1733C-RELATED"/>
    <property type="match status" value="1"/>
</dbReference>
<dbReference type="PANTHER" id="PTHR42305">
    <property type="entry name" value="MEMBRANE PROTEIN RV1733C-RELATED"/>
    <property type="match status" value="1"/>
</dbReference>
<keyword evidence="2" id="KW-0472">Membrane</keyword>
<sequence>MAVEILGTQHGGGTRKGVRAVRAIVGLWRWRHNPLRRGTDLAEAWLALAALVLILVAVPVVGVFTTSLSRDALLASVRRQHEDRHAVTGTVLREVGHSPIDPDPETSSARDAHSRVLARWKAPDRTDHYGVVLSDLKSPDPGDHFRIWTDEHGRVVGRPLDGATATTHAVLAGFGVATASAGLIEGARRLILWRMVRARHARLDRAWEKAGPDWGRTGTGS</sequence>
<keyword evidence="2" id="KW-1133">Transmembrane helix</keyword>
<evidence type="ECO:0000256" key="1">
    <source>
        <dbReference type="SAM" id="MobiDB-lite"/>
    </source>
</evidence>
<evidence type="ECO:0000256" key="2">
    <source>
        <dbReference type="SAM" id="Phobius"/>
    </source>
</evidence>
<protein>
    <recommendedName>
        <fullName evidence="5">Integral membrane protein</fullName>
    </recommendedName>
</protein>